<protein>
    <submittedName>
        <fullName evidence="2">Uncharacterized protein</fullName>
    </submittedName>
</protein>
<feature type="region of interest" description="Disordered" evidence="1">
    <location>
        <begin position="59"/>
        <end position="79"/>
    </location>
</feature>
<evidence type="ECO:0000313" key="3">
    <source>
        <dbReference type="Proteomes" id="UP000248817"/>
    </source>
</evidence>
<evidence type="ECO:0000313" key="2">
    <source>
        <dbReference type="EMBL" id="PYI34322.1"/>
    </source>
</evidence>
<reference evidence="2 3" key="1">
    <citation type="submission" date="2018-02" db="EMBL/GenBank/DDBJ databases">
        <title>The genomes of Aspergillus section Nigri reveals drivers in fungal speciation.</title>
        <authorList>
            <consortium name="DOE Joint Genome Institute"/>
            <person name="Vesth T.C."/>
            <person name="Nybo J."/>
            <person name="Theobald S."/>
            <person name="Brandl J."/>
            <person name="Frisvad J.C."/>
            <person name="Nielsen K.F."/>
            <person name="Lyhne E.K."/>
            <person name="Kogle M.E."/>
            <person name="Kuo A."/>
            <person name="Riley R."/>
            <person name="Clum A."/>
            <person name="Nolan M."/>
            <person name="Lipzen A."/>
            <person name="Salamov A."/>
            <person name="Henrissat B."/>
            <person name="Wiebenga A."/>
            <person name="De vries R.P."/>
            <person name="Grigoriev I.V."/>
            <person name="Mortensen U.H."/>
            <person name="Andersen M.R."/>
            <person name="Baker S.E."/>
        </authorList>
    </citation>
    <scope>NUCLEOTIDE SEQUENCE [LARGE SCALE GENOMIC DNA]</scope>
    <source>
        <strain evidence="2 3">CBS 114.80</strain>
    </source>
</reference>
<evidence type="ECO:0000256" key="1">
    <source>
        <dbReference type="SAM" id="MobiDB-lite"/>
    </source>
</evidence>
<accession>A0A2V5IGG4</accession>
<proteinExistence type="predicted"/>
<sequence>MYCTLQQSTPGPLSSPPSTASIMSAPVAPRDASWKNALTSDIAVLKSASTEGLQAFQSETDSVRRSLEEHANGPNAQSDASWQTLLRRTIDQHKQNSEKRWDGLVTCGLTEIEKLPPTLRAGLAAIGAFVGKVIDALRGFVARLGDFIIAAWEKIKELGHSIAAWLSSAWTVVRGVYSSIFDVQSGVVPQSFVPLGSKAASDSILG</sequence>
<organism evidence="2 3">
    <name type="scientific">Aspergillus indologenus CBS 114.80</name>
    <dbReference type="NCBI Taxonomy" id="1450541"/>
    <lineage>
        <taxon>Eukaryota</taxon>
        <taxon>Fungi</taxon>
        <taxon>Dikarya</taxon>
        <taxon>Ascomycota</taxon>
        <taxon>Pezizomycotina</taxon>
        <taxon>Eurotiomycetes</taxon>
        <taxon>Eurotiomycetidae</taxon>
        <taxon>Eurotiales</taxon>
        <taxon>Aspergillaceae</taxon>
        <taxon>Aspergillus</taxon>
        <taxon>Aspergillus subgen. Circumdati</taxon>
    </lineage>
</organism>
<feature type="compositionally biased region" description="Low complexity" evidence="1">
    <location>
        <begin position="1"/>
        <end position="19"/>
    </location>
</feature>
<dbReference type="AlphaFoldDB" id="A0A2V5IGG4"/>
<dbReference type="Proteomes" id="UP000248817">
    <property type="component" value="Unassembled WGS sequence"/>
</dbReference>
<gene>
    <name evidence="2" type="ORF">BP00DRAFT_76512</name>
</gene>
<dbReference type="EMBL" id="KZ825477">
    <property type="protein sequence ID" value="PYI34322.1"/>
    <property type="molecule type" value="Genomic_DNA"/>
</dbReference>
<keyword evidence="3" id="KW-1185">Reference proteome</keyword>
<name>A0A2V5IGG4_9EURO</name>
<feature type="region of interest" description="Disordered" evidence="1">
    <location>
        <begin position="1"/>
        <end position="24"/>
    </location>
</feature>
<feature type="compositionally biased region" description="Basic and acidic residues" evidence="1">
    <location>
        <begin position="61"/>
        <end position="71"/>
    </location>
</feature>